<feature type="domain" description="Regulatory protein YycH-like" evidence="1">
    <location>
        <begin position="111"/>
        <end position="228"/>
    </location>
</feature>
<keyword evidence="3" id="KW-1185">Reference proteome</keyword>
<organism evidence="2 3">
    <name type="scientific">Kroppenstedtia pulmonis</name>
    <dbReference type="NCBI Taxonomy" id="1380685"/>
    <lineage>
        <taxon>Bacteria</taxon>
        <taxon>Bacillati</taxon>
        <taxon>Bacillota</taxon>
        <taxon>Bacilli</taxon>
        <taxon>Bacillales</taxon>
        <taxon>Thermoactinomycetaceae</taxon>
        <taxon>Kroppenstedtia</taxon>
    </lineage>
</organism>
<dbReference type="Pfam" id="PF09648">
    <property type="entry name" value="YycI"/>
    <property type="match status" value="1"/>
</dbReference>
<gene>
    <name evidence="2" type="ORF">GXN76_15905</name>
</gene>
<dbReference type="Gene3D" id="2.40.128.690">
    <property type="entry name" value="YycH protein, domain 3-like"/>
    <property type="match status" value="1"/>
</dbReference>
<dbReference type="KEGG" id="kpul:GXN76_15905"/>
<evidence type="ECO:0000313" key="2">
    <source>
        <dbReference type="EMBL" id="QKG85791.1"/>
    </source>
</evidence>
<dbReference type="EMBL" id="CP048104">
    <property type="protein sequence ID" value="QKG85791.1"/>
    <property type="molecule type" value="Genomic_DNA"/>
</dbReference>
<reference evidence="2 3" key="1">
    <citation type="submission" date="2020-01" db="EMBL/GenBank/DDBJ databases">
        <authorList>
            <person name="Gulvik C.A."/>
            <person name="Batra D.G."/>
        </authorList>
    </citation>
    <scope>NUCLEOTIDE SEQUENCE [LARGE SCALE GENOMIC DNA]</scope>
    <source>
        <strain evidence="2 3">W9323</strain>
    </source>
</reference>
<name>A0A7D4BRU2_9BACL</name>
<dbReference type="Proteomes" id="UP000503088">
    <property type="component" value="Chromosome"/>
</dbReference>
<accession>A0A7D4BRU2</accession>
<evidence type="ECO:0000259" key="1">
    <source>
        <dbReference type="Pfam" id="PF09648"/>
    </source>
</evidence>
<dbReference type="RefSeq" id="WP_173224892.1">
    <property type="nucleotide sequence ID" value="NZ_CP048104.1"/>
</dbReference>
<dbReference type="InterPro" id="IPR018604">
    <property type="entry name" value="YycI-like"/>
</dbReference>
<dbReference type="GO" id="GO:0016020">
    <property type="term" value="C:membrane"/>
    <property type="evidence" value="ECO:0007669"/>
    <property type="project" value="InterPro"/>
</dbReference>
<protein>
    <recommendedName>
        <fullName evidence="1">Regulatory protein YycH-like domain-containing protein</fullName>
    </recommendedName>
</protein>
<sequence>MDWSKAKSILILAFLALNLFLTGQLIQARDEQTDTLSVAKNTQRELSQLVEDKKITIQADLPVETPQVSYLEAKPITPGEDWESNPDGSYELHLQTPLNRSELYRFIENLDRYRFEQKQSTAQKNIYYQQWEKRPLFDARLEVTMRKSQIQSLRLTRFHITSDTRSPQAGISAHTALLSLIENRHIRSGETVTDVELGYHGQSYDAEVRILHPVWRIKTLEQTYYVNALTGGSDKASENPK</sequence>
<dbReference type="AlphaFoldDB" id="A0A7D4BRU2"/>
<evidence type="ECO:0000313" key="3">
    <source>
        <dbReference type="Proteomes" id="UP000503088"/>
    </source>
</evidence>
<proteinExistence type="predicted"/>